<feature type="transmembrane region" description="Helical" evidence="2">
    <location>
        <begin position="68"/>
        <end position="89"/>
    </location>
</feature>
<reference evidence="4" key="1">
    <citation type="journal article" date="2019" name="Int. J. Syst. Evol. Microbiol.">
        <title>The Global Catalogue of Microorganisms (GCM) 10K type strain sequencing project: providing services to taxonomists for standard genome sequencing and annotation.</title>
        <authorList>
            <consortium name="The Broad Institute Genomics Platform"/>
            <consortium name="The Broad Institute Genome Sequencing Center for Infectious Disease"/>
            <person name="Wu L."/>
            <person name="Ma J."/>
        </authorList>
    </citation>
    <scope>NUCLEOTIDE SEQUENCE [LARGE SCALE GENOMIC DNA]</scope>
    <source>
        <strain evidence="4">JCM 14718</strain>
    </source>
</reference>
<keyword evidence="4" id="KW-1185">Reference proteome</keyword>
<protein>
    <submittedName>
        <fullName evidence="3">DUF3040 domain-containing protein</fullName>
    </submittedName>
</protein>
<accession>A0ABP4TRS5</accession>
<dbReference type="Pfam" id="PF11239">
    <property type="entry name" value="DUF3040"/>
    <property type="match status" value="1"/>
</dbReference>
<evidence type="ECO:0000313" key="3">
    <source>
        <dbReference type="EMBL" id="GAA1692426.1"/>
    </source>
</evidence>
<dbReference type="Proteomes" id="UP001500618">
    <property type="component" value="Unassembled WGS sequence"/>
</dbReference>
<evidence type="ECO:0000256" key="2">
    <source>
        <dbReference type="SAM" id="Phobius"/>
    </source>
</evidence>
<dbReference type="EMBL" id="BAAANY010000019">
    <property type="protein sequence ID" value="GAA1692426.1"/>
    <property type="molecule type" value="Genomic_DNA"/>
</dbReference>
<feature type="region of interest" description="Disordered" evidence="1">
    <location>
        <begin position="98"/>
        <end position="118"/>
    </location>
</feature>
<evidence type="ECO:0000313" key="4">
    <source>
        <dbReference type="Proteomes" id="UP001500618"/>
    </source>
</evidence>
<dbReference type="InterPro" id="IPR021401">
    <property type="entry name" value="DUF3040"/>
</dbReference>
<gene>
    <name evidence="3" type="ORF">GCM10009765_47200</name>
</gene>
<keyword evidence="2" id="KW-0812">Transmembrane</keyword>
<feature type="transmembrane region" description="Helical" evidence="2">
    <location>
        <begin position="42"/>
        <end position="62"/>
    </location>
</feature>
<feature type="compositionally biased region" description="Basic and acidic residues" evidence="1">
    <location>
        <begin position="107"/>
        <end position="118"/>
    </location>
</feature>
<organism evidence="3 4">
    <name type="scientific">Fodinicola feengrottensis</name>
    <dbReference type="NCBI Taxonomy" id="435914"/>
    <lineage>
        <taxon>Bacteria</taxon>
        <taxon>Bacillati</taxon>
        <taxon>Actinomycetota</taxon>
        <taxon>Actinomycetes</taxon>
        <taxon>Mycobacteriales</taxon>
        <taxon>Fodinicola</taxon>
    </lineage>
</organism>
<keyword evidence="2" id="KW-1133">Transmembrane helix</keyword>
<dbReference type="RefSeq" id="WP_163569188.1">
    <property type="nucleotide sequence ID" value="NZ_BAAANY010000019.1"/>
</dbReference>
<proteinExistence type="predicted"/>
<keyword evidence="2" id="KW-0472">Membrane</keyword>
<sequence>MPLSEHEQHLLEQIERALVAEDPKFASTVRAADPRHHVRRRMVLAGIVAVVGLALVCVGVIFGKPDVWGVPIVAAVGFLAMFGGLVFGLSAYRHRQLEAPGASSEEGGERRRGSLMDRLEDRWRRRPNRWTS</sequence>
<name>A0ABP4TRS5_9ACTN</name>
<evidence type="ECO:0000256" key="1">
    <source>
        <dbReference type="SAM" id="MobiDB-lite"/>
    </source>
</evidence>
<comment type="caution">
    <text evidence="3">The sequence shown here is derived from an EMBL/GenBank/DDBJ whole genome shotgun (WGS) entry which is preliminary data.</text>
</comment>